<dbReference type="PANTHER" id="PTHR11260">
    <property type="entry name" value="GLUTATHIONE S-TRANSFERASE, GST, SUPERFAMILY, GST DOMAIN CONTAINING"/>
    <property type="match status" value="1"/>
</dbReference>
<comment type="caution">
    <text evidence="2">The sequence shown here is derived from an EMBL/GenBank/DDBJ whole genome shotgun (WGS) entry which is preliminary data.</text>
</comment>
<dbReference type="Gene3D" id="1.20.1050.10">
    <property type="match status" value="2"/>
</dbReference>
<feature type="domain" description="GST C-terminal" evidence="1">
    <location>
        <begin position="18"/>
        <end position="150"/>
    </location>
</feature>
<proteinExistence type="predicted"/>
<organism evidence="2 3">
    <name type="scientific">Datura stramonium</name>
    <name type="common">Jimsonweed</name>
    <name type="synonym">Common thornapple</name>
    <dbReference type="NCBI Taxonomy" id="4076"/>
    <lineage>
        <taxon>Eukaryota</taxon>
        <taxon>Viridiplantae</taxon>
        <taxon>Streptophyta</taxon>
        <taxon>Embryophyta</taxon>
        <taxon>Tracheophyta</taxon>
        <taxon>Spermatophyta</taxon>
        <taxon>Magnoliopsida</taxon>
        <taxon>eudicotyledons</taxon>
        <taxon>Gunneridae</taxon>
        <taxon>Pentapetalae</taxon>
        <taxon>asterids</taxon>
        <taxon>lamiids</taxon>
        <taxon>Solanales</taxon>
        <taxon>Solanaceae</taxon>
        <taxon>Solanoideae</taxon>
        <taxon>Datureae</taxon>
        <taxon>Datura</taxon>
    </lineage>
</organism>
<dbReference type="InterPro" id="IPR004046">
    <property type="entry name" value="GST_C"/>
</dbReference>
<dbReference type="InterPro" id="IPR036282">
    <property type="entry name" value="Glutathione-S-Trfase_C_sf"/>
</dbReference>
<dbReference type="CDD" id="cd03185">
    <property type="entry name" value="GST_C_Tau"/>
    <property type="match status" value="1"/>
</dbReference>
<dbReference type="PANTHER" id="PTHR11260:SF520">
    <property type="entry name" value="GLUTATHIONE TRANSFERASE"/>
    <property type="match status" value="1"/>
</dbReference>
<evidence type="ECO:0000313" key="3">
    <source>
        <dbReference type="Proteomes" id="UP000823775"/>
    </source>
</evidence>
<gene>
    <name evidence="2" type="ORF">HAX54_026712</name>
</gene>
<dbReference type="InterPro" id="IPR010987">
    <property type="entry name" value="Glutathione-S-Trfase_C-like"/>
</dbReference>
<dbReference type="InterPro" id="IPR045074">
    <property type="entry name" value="GST_C_Tau"/>
</dbReference>
<sequence length="255" mass="29435">MAQVKLLCWWPPSILPQRPYERAIARFWAKFDGKCLEAVGKALYKFGEEEEKSKQEAYEMLKIVDNELKDKKFFGGDKIGFVDVAANYIPFWFEIVEEATGVVLVTSENSLLNFYAWRDEYLNCSEVKEIFLIGTQCLVFSKLNRFWANFFTEKGTAVGEKFLLKGEEQEKVKEELYEMLKVLDNKFKDKQFFLWLTNFGFTDIVAKCCGTLAGSSEEASGVVVTRENFQIFVLGEMNTSTATKTSRNIYLQDMN</sequence>
<dbReference type="InterPro" id="IPR045073">
    <property type="entry name" value="Omega/Tau-like"/>
</dbReference>
<dbReference type="Pfam" id="PF00043">
    <property type="entry name" value="GST_C"/>
    <property type="match status" value="1"/>
</dbReference>
<dbReference type="EMBL" id="JACEIK010003248">
    <property type="protein sequence ID" value="MCD9640954.1"/>
    <property type="molecule type" value="Genomic_DNA"/>
</dbReference>
<protein>
    <recommendedName>
        <fullName evidence="1">GST C-terminal domain-containing protein</fullName>
    </recommendedName>
</protein>
<evidence type="ECO:0000313" key="2">
    <source>
        <dbReference type="EMBL" id="MCD9640954.1"/>
    </source>
</evidence>
<accession>A0ABS8V2P5</accession>
<keyword evidence="3" id="KW-1185">Reference proteome</keyword>
<dbReference type="PROSITE" id="PS50405">
    <property type="entry name" value="GST_CTER"/>
    <property type="match status" value="1"/>
</dbReference>
<reference evidence="2 3" key="1">
    <citation type="journal article" date="2021" name="BMC Genomics">
        <title>Datura genome reveals duplications of psychoactive alkaloid biosynthetic genes and high mutation rate following tissue culture.</title>
        <authorList>
            <person name="Rajewski A."/>
            <person name="Carter-House D."/>
            <person name="Stajich J."/>
            <person name="Litt A."/>
        </authorList>
    </citation>
    <scope>NUCLEOTIDE SEQUENCE [LARGE SCALE GENOMIC DNA]</scope>
    <source>
        <strain evidence="2">AR-01</strain>
    </source>
</reference>
<dbReference type="Proteomes" id="UP000823775">
    <property type="component" value="Unassembled WGS sequence"/>
</dbReference>
<dbReference type="SUPFAM" id="SSF47616">
    <property type="entry name" value="GST C-terminal domain-like"/>
    <property type="match status" value="2"/>
</dbReference>
<evidence type="ECO:0000259" key="1">
    <source>
        <dbReference type="PROSITE" id="PS50405"/>
    </source>
</evidence>
<name>A0ABS8V2P5_DATST</name>